<keyword evidence="11 19" id="KW-1133">Transmembrane helix</keyword>
<evidence type="ECO:0000256" key="8">
    <source>
        <dbReference type="ARBA" id="ARBA00007743"/>
    </source>
</evidence>
<protein>
    <recommendedName>
        <fullName evidence="17">Transmembrane protein 230</fullName>
    </recommendedName>
</protein>
<evidence type="ECO:0000313" key="20">
    <source>
        <dbReference type="EMBL" id="KAK9789588.1"/>
    </source>
</evidence>
<dbReference type="GO" id="GO:0005776">
    <property type="term" value="C:autophagosome"/>
    <property type="evidence" value="ECO:0007669"/>
    <property type="project" value="UniProtKB-SubCell"/>
</dbReference>
<name>A0AAW1NRH5_9CHLO</name>
<evidence type="ECO:0000256" key="1">
    <source>
        <dbReference type="ARBA" id="ARBA00004141"/>
    </source>
</evidence>
<evidence type="ECO:0000256" key="17">
    <source>
        <dbReference type="ARBA" id="ARBA00024088"/>
    </source>
</evidence>
<dbReference type="GO" id="GO:0005770">
    <property type="term" value="C:late endosome"/>
    <property type="evidence" value="ECO:0007669"/>
    <property type="project" value="UniProtKB-SubCell"/>
</dbReference>
<comment type="function">
    <text evidence="16">Involved in trafficking and recycling of synaptic vesicles.</text>
</comment>
<evidence type="ECO:0000256" key="19">
    <source>
        <dbReference type="SAM" id="Phobius"/>
    </source>
</evidence>
<gene>
    <name evidence="20" type="ORF">WJX73_010544</name>
</gene>
<dbReference type="PANTHER" id="PTHR15664">
    <property type="entry name" value="C20ORF30 PROTEIN"/>
    <property type="match status" value="1"/>
</dbReference>
<dbReference type="GO" id="GO:0016020">
    <property type="term" value="C:membrane"/>
    <property type="evidence" value="ECO:0007669"/>
    <property type="project" value="UniProtKB-SubCell"/>
</dbReference>
<dbReference type="Pfam" id="PF05915">
    <property type="entry name" value="TMEM_230_134"/>
    <property type="match status" value="1"/>
</dbReference>
<evidence type="ECO:0000256" key="16">
    <source>
        <dbReference type="ARBA" id="ARBA00024003"/>
    </source>
</evidence>
<evidence type="ECO:0000256" key="10">
    <source>
        <dbReference type="ARBA" id="ARBA00022753"/>
    </source>
</evidence>
<evidence type="ECO:0000256" key="7">
    <source>
        <dbReference type="ARBA" id="ARBA00004603"/>
    </source>
</evidence>
<comment type="similarity">
    <text evidence="8">Belongs to the TMEM134/TMEM230 family.</text>
</comment>
<keyword evidence="12" id="KW-0770">Synapse</keyword>
<evidence type="ECO:0000256" key="9">
    <source>
        <dbReference type="ARBA" id="ARBA00022692"/>
    </source>
</evidence>
<comment type="caution">
    <text evidence="20">The sequence shown here is derived from an EMBL/GenBank/DDBJ whole genome shotgun (WGS) entry which is preliminary data.</text>
</comment>
<evidence type="ECO:0000256" key="3">
    <source>
        <dbReference type="ARBA" id="ARBA00004234"/>
    </source>
</evidence>
<keyword evidence="10" id="KW-0967">Endosome</keyword>
<keyword evidence="9 19" id="KW-0812">Transmembrane</keyword>
<feature type="transmembrane region" description="Helical" evidence="19">
    <location>
        <begin position="54"/>
        <end position="74"/>
    </location>
</feature>
<proteinExistence type="inferred from homology"/>
<evidence type="ECO:0000256" key="12">
    <source>
        <dbReference type="ARBA" id="ARBA00023018"/>
    </source>
</evidence>
<evidence type="ECO:0000256" key="11">
    <source>
        <dbReference type="ARBA" id="ARBA00022989"/>
    </source>
</evidence>
<organism evidence="20 21">
    <name type="scientific">Symbiochloris irregularis</name>
    <dbReference type="NCBI Taxonomy" id="706552"/>
    <lineage>
        <taxon>Eukaryota</taxon>
        <taxon>Viridiplantae</taxon>
        <taxon>Chlorophyta</taxon>
        <taxon>core chlorophytes</taxon>
        <taxon>Trebouxiophyceae</taxon>
        <taxon>Trebouxiales</taxon>
        <taxon>Trebouxiaceae</taxon>
        <taxon>Symbiochloris</taxon>
    </lineage>
</organism>
<dbReference type="GO" id="GO:0005769">
    <property type="term" value="C:early endosome"/>
    <property type="evidence" value="ECO:0007669"/>
    <property type="project" value="UniProtKB-SubCell"/>
</dbReference>
<keyword evidence="13" id="KW-0333">Golgi apparatus</keyword>
<dbReference type="GO" id="GO:0005794">
    <property type="term" value="C:Golgi apparatus"/>
    <property type="evidence" value="ECO:0007669"/>
    <property type="project" value="UniProtKB-SubCell"/>
</dbReference>
<dbReference type="PANTHER" id="PTHR15664:SF6">
    <property type="entry name" value="TRANSMEMBRANE PROTEIN 230"/>
    <property type="match status" value="1"/>
</dbReference>
<evidence type="ECO:0000256" key="13">
    <source>
        <dbReference type="ARBA" id="ARBA00023034"/>
    </source>
</evidence>
<accession>A0AAW1NRH5</accession>
<comment type="subcellular location">
    <subcellularLocation>
        <location evidence="5">Cytoplasmic vesicle</location>
        <location evidence="5">Autophagosome</location>
    </subcellularLocation>
    <subcellularLocation>
        <location evidence="3">Cytoplasmic vesicle</location>
        <location evidence="3">Secretory vesicle</location>
        <location evidence="3">Synaptic vesicle</location>
    </subcellularLocation>
    <subcellularLocation>
        <location evidence="4">Early endosome</location>
    </subcellularLocation>
    <subcellularLocation>
        <location evidence="6">Golgi apparatus</location>
        <location evidence="6">trans-Golgi network</location>
    </subcellularLocation>
    <subcellularLocation>
        <location evidence="7">Late endosome</location>
    </subcellularLocation>
    <subcellularLocation>
        <location evidence="1">Membrane</location>
        <topology evidence="1">Multi-pass membrane protein</topology>
    </subcellularLocation>
    <subcellularLocation>
        <location evidence="2">Recycling endosome</location>
    </subcellularLocation>
</comment>
<reference evidence="20 21" key="1">
    <citation type="journal article" date="2024" name="Nat. Commun.">
        <title>Phylogenomics reveals the evolutionary origins of lichenization in chlorophyte algae.</title>
        <authorList>
            <person name="Puginier C."/>
            <person name="Libourel C."/>
            <person name="Otte J."/>
            <person name="Skaloud P."/>
            <person name="Haon M."/>
            <person name="Grisel S."/>
            <person name="Petersen M."/>
            <person name="Berrin J.G."/>
            <person name="Delaux P.M."/>
            <person name="Dal Grande F."/>
            <person name="Keller J."/>
        </authorList>
    </citation>
    <scope>NUCLEOTIDE SEQUENCE [LARGE SCALE GENOMIC DNA]</scope>
    <source>
        <strain evidence="20 21">SAG 2036</strain>
    </source>
</reference>
<keyword evidence="15" id="KW-0968">Cytoplasmic vesicle</keyword>
<evidence type="ECO:0000256" key="14">
    <source>
        <dbReference type="ARBA" id="ARBA00023136"/>
    </source>
</evidence>
<dbReference type="InterPro" id="IPR044234">
    <property type="entry name" value="TMEM230"/>
</dbReference>
<dbReference type="Proteomes" id="UP001465755">
    <property type="component" value="Unassembled WGS sequence"/>
</dbReference>
<evidence type="ECO:0000256" key="15">
    <source>
        <dbReference type="ARBA" id="ARBA00023329"/>
    </source>
</evidence>
<dbReference type="GO" id="GO:0055037">
    <property type="term" value="C:recycling endosome"/>
    <property type="evidence" value="ECO:0007669"/>
    <property type="project" value="UniProtKB-SubCell"/>
</dbReference>
<evidence type="ECO:0000256" key="2">
    <source>
        <dbReference type="ARBA" id="ARBA00004172"/>
    </source>
</evidence>
<evidence type="ECO:0000256" key="18">
    <source>
        <dbReference type="SAM" id="MobiDB-lite"/>
    </source>
</evidence>
<evidence type="ECO:0000256" key="5">
    <source>
        <dbReference type="ARBA" id="ARBA00004419"/>
    </source>
</evidence>
<feature type="transmembrane region" description="Helical" evidence="19">
    <location>
        <begin position="25"/>
        <end position="48"/>
    </location>
</feature>
<sequence>MEAERLTPGSLSAPTERRGERPSKAVWLALALFSAGLLLILIGVILHFTDPEAYGIALFCLGGVIFIPGAYYSFIAFRAWRGHRGYSYNDIPDY</sequence>
<dbReference type="InterPro" id="IPR008590">
    <property type="entry name" value="TMEM_230/134"/>
</dbReference>
<keyword evidence="14 19" id="KW-0472">Membrane</keyword>
<dbReference type="EMBL" id="JALJOQ010000205">
    <property type="protein sequence ID" value="KAK9789588.1"/>
    <property type="molecule type" value="Genomic_DNA"/>
</dbReference>
<evidence type="ECO:0000256" key="4">
    <source>
        <dbReference type="ARBA" id="ARBA00004412"/>
    </source>
</evidence>
<feature type="region of interest" description="Disordered" evidence="18">
    <location>
        <begin position="1"/>
        <end position="21"/>
    </location>
</feature>
<evidence type="ECO:0000256" key="6">
    <source>
        <dbReference type="ARBA" id="ARBA00004601"/>
    </source>
</evidence>
<evidence type="ECO:0000313" key="21">
    <source>
        <dbReference type="Proteomes" id="UP001465755"/>
    </source>
</evidence>
<keyword evidence="21" id="KW-1185">Reference proteome</keyword>
<dbReference type="AlphaFoldDB" id="A0AAW1NRH5"/>